<protein>
    <submittedName>
        <fullName evidence="1">Uncharacterized protein</fullName>
    </submittedName>
</protein>
<proteinExistence type="predicted"/>
<gene>
    <name evidence="1" type="ORF">BDV27DRAFT_124504</name>
</gene>
<sequence>MFGSPHGCQSLSQQCSLSGLLAYHSAIGYVSSSNKWIGTECCTTYSSPSSRKSTTWIIDNVLQVSLSFIILMVDRTSPRVSKSFQGDTFLCSLRGPGSRQNRYVAICGHVPNDQCSSVCVLFNCNMNTQEMGLNSPDQSRHLVVDDDCASDQSCLALSTCH</sequence>
<keyword evidence="2" id="KW-1185">Reference proteome</keyword>
<dbReference type="Proteomes" id="UP000326268">
    <property type="component" value="Unassembled WGS sequence"/>
</dbReference>
<reference evidence="1 2" key="1">
    <citation type="submission" date="2019-04" db="EMBL/GenBank/DDBJ databases">
        <title>Friends and foes A comparative genomics studyof 23 Aspergillus species from section Flavi.</title>
        <authorList>
            <consortium name="DOE Joint Genome Institute"/>
            <person name="Kjaerbolling I."/>
            <person name="Vesth T."/>
            <person name="Frisvad J.C."/>
            <person name="Nybo J.L."/>
            <person name="Theobald S."/>
            <person name="Kildgaard S."/>
            <person name="Isbrandt T."/>
            <person name="Kuo A."/>
            <person name="Sato A."/>
            <person name="Lyhne E.K."/>
            <person name="Kogle M.E."/>
            <person name="Wiebenga A."/>
            <person name="Kun R.S."/>
            <person name="Lubbers R.J."/>
            <person name="Makela M.R."/>
            <person name="Barry K."/>
            <person name="Chovatia M."/>
            <person name="Clum A."/>
            <person name="Daum C."/>
            <person name="Haridas S."/>
            <person name="He G."/>
            <person name="LaButti K."/>
            <person name="Lipzen A."/>
            <person name="Mondo S."/>
            <person name="Riley R."/>
            <person name="Salamov A."/>
            <person name="Simmons B.A."/>
            <person name="Magnuson J.K."/>
            <person name="Henrissat B."/>
            <person name="Mortensen U.H."/>
            <person name="Larsen T.O."/>
            <person name="Devries R.P."/>
            <person name="Grigoriev I.V."/>
            <person name="Machida M."/>
            <person name="Baker S.E."/>
            <person name="Andersen M.R."/>
        </authorList>
    </citation>
    <scope>NUCLEOTIDE SEQUENCE [LARGE SCALE GENOMIC DNA]</scope>
    <source>
        <strain evidence="1 2">CBS 763.97</strain>
    </source>
</reference>
<evidence type="ECO:0000313" key="1">
    <source>
        <dbReference type="EMBL" id="KAE8367109.1"/>
    </source>
</evidence>
<dbReference type="RefSeq" id="XP_031930190.1">
    <property type="nucleotide sequence ID" value="XM_032066101.1"/>
</dbReference>
<name>A0A5N7ADF6_9EURO</name>
<dbReference type="GeneID" id="43650547"/>
<dbReference type="EMBL" id="ML737603">
    <property type="protein sequence ID" value="KAE8367109.1"/>
    <property type="molecule type" value="Genomic_DNA"/>
</dbReference>
<accession>A0A5N7ADF6</accession>
<dbReference type="AlphaFoldDB" id="A0A5N7ADF6"/>
<organism evidence="1 2">
    <name type="scientific">Aspergillus caelatus</name>
    <dbReference type="NCBI Taxonomy" id="61420"/>
    <lineage>
        <taxon>Eukaryota</taxon>
        <taxon>Fungi</taxon>
        <taxon>Dikarya</taxon>
        <taxon>Ascomycota</taxon>
        <taxon>Pezizomycotina</taxon>
        <taxon>Eurotiomycetes</taxon>
        <taxon>Eurotiomycetidae</taxon>
        <taxon>Eurotiales</taxon>
        <taxon>Aspergillaceae</taxon>
        <taxon>Aspergillus</taxon>
        <taxon>Aspergillus subgen. Circumdati</taxon>
    </lineage>
</organism>
<evidence type="ECO:0000313" key="2">
    <source>
        <dbReference type="Proteomes" id="UP000326268"/>
    </source>
</evidence>